<dbReference type="InterPro" id="IPR014729">
    <property type="entry name" value="Rossmann-like_a/b/a_fold"/>
</dbReference>
<dbReference type="GO" id="GO:0008531">
    <property type="term" value="F:riboflavin kinase activity"/>
    <property type="evidence" value="ECO:0007669"/>
    <property type="project" value="UniProtKB-EC"/>
</dbReference>
<comment type="caution">
    <text evidence="16">The sequence shown here is derived from an EMBL/GenBank/DDBJ whole genome shotgun (WGS) entry which is preliminary data.</text>
</comment>
<evidence type="ECO:0000313" key="16">
    <source>
        <dbReference type="EMBL" id="MBC5629275.1"/>
    </source>
</evidence>
<feature type="domain" description="Riboflavin kinase" evidence="15">
    <location>
        <begin position="181"/>
        <end position="307"/>
    </location>
</feature>
<dbReference type="SMART" id="SM00904">
    <property type="entry name" value="Flavokinase"/>
    <property type="match status" value="1"/>
</dbReference>
<evidence type="ECO:0000256" key="11">
    <source>
        <dbReference type="ARBA" id="ARBA00023268"/>
    </source>
</evidence>
<dbReference type="NCBIfam" id="NF004162">
    <property type="entry name" value="PRK05627.1-5"/>
    <property type="match status" value="1"/>
</dbReference>
<evidence type="ECO:0000256" key="1">
    <source>
        <dbReference type="ARBA" id="ARBA00004726"/>
    </source>
</evidence>
<name>A0ABR7DCZ9_9CLOT</name>
<proteinExistence type="inferred from homology"/>
<dbReference type="InterPro" id="IPR015864">
    <property type="entry name" value="FAD_synthase"/>
</dbReference>
<keyword evidence="3 14" id="KW-0285">Flavoprotein</keyword>
<dbReference type="Gene3D" id="2.40.30.30">
    <property type="entry name" value="Riboflavin kinase-like"/>
    <property type="match status" value="1"/>
</dbReference>
<evidence type="ECO:0000256" key="10">
    <source>
        <dbReference type="ARBA" id="ARBA00022840"/>
    </source>
</evidence>
<dbReference type="PANTHER" id="PTHR22749:SF6">
    <property type="entry name" value="RIBOFLAVIN KINASE"/>
    <property type="match status" value="1"/>
</dbReference>
<dbReference type="CDD" id="cd02064">
    <property type="entry name" value="FAD_synthetase_N"/>
    <property type="match status" value="1"/>
</dbReference>
<keyword evidence="5 14" id="KW-0808">Transferase</keyword>
<evidence type="ECO:0000256" key="3">
    <source>
        <dbReference type="ARBA" id="ARBA00022630"/>
    </source>
</evidence>
<evidence type="ECO:0000256" key="14">
    <source>
        <dbReference type="PIRNR" id="PIRNR004491"/>
    </source>
</evidence>
<keyword evidence="10 14" id="KW-0067">ATP-binding</keyword>
<evidence type="ECO:0000313" key="17">
    <source>
        <dbReference type="Proteomes" id="UP000596929"/>
    </source>
</evidence>
<dbReference type="EC" id="2.7.1.26" evidence="14"/>
<keyword evidence="8 14" id="KW-0418">Kinase</keyword>
<dbReference type="EC" id="2.7.7.2" evidence="14"/>
<keyword evidence="6 14" id="KW-0548">Nucleotidyltransferase</keyword>
<sequence length="309" mass="35809">MLVLDNVNLLEPKRNNYVALGSFDGLHIGHLSLINKVKDLARENEGKSMVFTFKNHPRTVIMAENNLDLLMTNKEKIDVLLKENVDILALKTFDKEVMKMDPEEFIRWLCNDYSIRGIVVGFNFRFGYKNLGDIELLKKLKEKYSYELCVMEPCIYEDDVVSSTRIRKEIVNGDISIANEMLSRHYSITGNVVHGKKLGRQIGFPTANISLTTPKLIPKVGVYYTNIEINGKIYKGITSIGNNPTVNGKELTIETYILNFNEYIYDEEIKIYFIDRIRDEMKFNGLDELVCQLKKDKRYAENREIIRQK</sequence>
<dbReference type="InterPro" id="IPR015865">
    <property type="entry name" value="Riboflavin_kinase_bac/euk"/>
</dbReference>
<dbReference type="Proteomes" id="UP000596929">
    <property type="component" value="Unassembled WGS sequence"/>
</dbReference>
<dbReference type="InterPro" id="IPR023468">
    <property type="entry name" value="Riboflavin_kinase"/>
</dbReference>
<evidence type="ECO:0000256" key="8">
    <source>
        <dbReference type="ARBA" id="ARBA00022777"/>
    </source>
</evidence>
<reference evidence="16 17" key="1">
    <citation type="submission" date="2020-08" db="EMBL/GenBank/DDBJ databases">
        <title>Genome public.</title>
        <authorList>
            <person name="Liu C."/>
            <person name="Sun Q."/>
        </authorList>
    </citation>
    <scope>NUCLEOTIDE SEQUENCE [LARGE SCALE GENOMIC DNA]</scope>
    <source>
        <strain evidence="16 17">NSJ-6</strain>
    </source>
</reference>
<evidence type="ECO:0000256" key="13">
    <source>
        <dbReference type="ARBA" id="ARBA00049494"/>
    </source>
</evidence>
<organism evidence="16 17">
    <name type="scientific">Clostridium hominis</name>
    <dbReference type="NCBI Taxonomy" id="2763036"/>
    <lineage>
        <taxon>Bacteria</taxon>
        <taxon>Bacillati</taxon>
        <taxon>Bacillota</taxon>
        <taxon>Clostridia</taxon>
        <taxon>Eubacteriales</taxon>
        <taxon>Clostridiaceae</taxon>
        <taxon>Clostridium</taxon>
    </lineage>
</organism>
<dbReference type="GO" id="GO:0003919">
    <property type="term" value="F:FMN adenylyltransferase activity"/>
    <property type="evidence" value="ECO:0007669"/>
    <property type="project" value="UniProtKB-EC"/>
</dbReference>
<dbReference type="EMBL" id="JACOOO010000017">
    <property type="protein sequence ID" value="MBC5629275.1"/>
    <property type="molecule type" value="Genomic_DNA"/>
</dbReference>
<comment type="pathway">
    <text evidence="1 14">Cofactor biosynthesis; FAD biosynthesis; FAD from FMN: step 1/1.</text>
</comment>
<gene>
    <name evidence="16" type="ORF">H8S20_10250</name>
</gene>
<accession>A0ABR7DCZ9</accession>
<keyword evidence="7 14" id="KW-0547">Nucleotide-binding</keyword>
<protein>
    <recommendedName>
        <fullName evidence="14">Riboflavin biosynthesis protein</fullName>
    </recommendedName>
    <domain>
        <recommendedName>
            <fullName evidence="14">Riboflavin kinase</fullName>
            <ecNumber evidence="14">2.7.1.26</ecNumber>
        </recommendedName>
        <alternativeName>
            <fullName evidence="14">Flavokinase</fullName>
        </alternativeName>
    </domain>
    <domain>
        <recommendedName>
            <fullName evidence="14">FMN adenylyltransferase</fullName>
            <ecNumber evidence="14">2.7.7.2</ecNumber>
        </recommendedName>
        <alternativeName>
            <fullName evidence="14">FAD pyrophosphorylase</fullName>
        </alternativeName>
        <alternativeName>
            <fullName evidence="14">FAD synthase</fullName>
        </alternativeName>
    </domain>
</protein>
<dbReference type="PANTHER" id="PTHR22749">
    <property type="entry name" value="RIBOFLAVIN KINASE/FMN ADENYLYLTRANSFERASE"/>
    <property type="match status" value="1"/>
</dbReference>
<dbReference type="InterPro" id="IPR002606">
    <property type="entry name" value="Riboflavin_kinase_bac"/>
</dbReference>
<evidence type="ECO:0000256" key="7">
    <source>
        <dbReference type="ARBA" id="ARBA00022741"/>
    </source>
</evidence>
<evidence type="ECO:0000256" key="4">
    <source>
        <dbReference type="ARBA" id="ARBA00022643"/>
    </source>
</evidence>
<evidence type="ECO:0000256" key="9">
    <source>
        <dbReference type="ARBA" id="ARBA00022827"/>
    </source>
</evidence>
<evidence type="ECO:0000259" key="15">
    <source>
        <dbReference type="SMART" id="SM00904"/>
    </source>
</evidence>
<dbReference type="PIRSF" id="PIRSF004491">
    <property type="entry name" value="FAD_Synth"/>
    <property type="match status" value="1"/>
</dbReference>
<dbReference type="Pfam" id="PF06574">
    <property type="entry name" value="FAD_syn"/>
    <property type="match status" value="1"/>
</dbReference>
<dbReference type="Pfam" id="PF01687">
    <property type="entry name" value="Flavokinase"/>
    <property type="match status" value="1"/>
</dbReference>
<dbReference type="RefSeq" id="WP_186860066.1">
    <property type="nucleotide sequence ID" value="NZ_JACOOO010000017.1"/>
</dbReference>
<dbReference type="SUPFAM" id="SSF52374">
    <property type="entry name" value="Nucleotidylyl transferase"/>
    <property type="match status" value="1"/>
</dbReference>
<keyword evidence="4 14" id="KW-0288">FMN</keyword>
<evidence type="ECO:0000256" key="2">
    <source>
        <dbReference type="ARBA" id="ARBA00005201"/>
    </source>
</evidence>
<comment type="catalytic activity">
    <reaction evidence="12 14">
        <text>riboflavin + ATP = FMN + ADP + H(+)</text>
        <dbReference type="Rhea" id="RHEA:14357"/>
        <dbReference type="ChEBI" id="CHEBI:15378"/>
        <dbReference type="ChEBI" id="CHEBI:30616"/>
        <dbReference type="ChEBI" id="CHEBI:57986"/>
        <dbReference type="ChEBI" id="CHEBI:58210"/>
        <dbReference type="ChEBI" id="CHEBI:456216"/>
        <dbReference type="EC" id="2.7.1.26"/>
    </reaction>
</comment>
<evidence type="ECO:0000256" key="12">
    <source>
        <dbReference type="ARBA" id="ARBA00047880"/>
    </source>
</evidence>
<keyword evidence="9 14" id="KW-0274">FAD</keyword>
<keyword evidence="11" id="KW-0511">Multifunctional enzyme</keyword>
<dbReference type="InterPro" id="IPR023465">
    <property type="entry name" value="Riboflavin_kinase_dom_sf"/>
</dbReference>
<comment type="pathway">
    <text evidence="2 14">Cofactor biosynthesis; FMN biosynthesis; FMN from riboflavin (ATP route): step 1/1.</text>
</comment>
<dbReference type="NCBIfam" id="TIGR00083">
    <property type="entry name" value="ribF"/>
    <property type="match status" value="1"/>
</dbReference>
<keyword evidence="17" id="KW-1185">Reference proteome</keyword>
<evidence type="ECO:0000256" key="5">
    <source>
        <dbReference type="ARBA" id="ARBA00022679"/>
    </source>
</evidence>
<evidence type="ECO:0000256" key="6">
    <source>
        <dbReference type="ARBA" id="ARBA00022695"/>
    </source>
</evidence>
<comment type="catalytic activity">
    <reaction evidence="13 14">
        <text>FMN + ATP + H(+) = FAD + diphosphate</text>
        <dbReference type="Rhea" id="RHEA:17237"/>
        <dbReference type="ChEBI" id="CHEBI:15378"/>
        <dbReference type="ChEBI" id="CHEBI:30616"/>
        <dbReference type="ChEBI" id="CHEBI:33019"/>
        <dbReference type="ChEBI" id="CHEBI:57692"/>
        <dbReference type="ChEBI" id="CHEBI:58210"/>
        <dbReference type="EC" id="2.7.7.2"/>
    </reaction>
</comment>
<comment type="similarity">
    <text evidence="14">Belongs to the ribF family.</text>
</comment>
<dbReference type="Gene3D" id="3.40.50.620">
    <property type="entry name" value="HUPs"/>
    <property type="match status" value="1"/>
</dbReference>
<dbReference type="SUPFAM" id="SSF82114">
    <property type="entry name" value="Riboflavin kinase-like"/>
    <property type="match status" value="1"/>
</dbReference>